<dbReference type="EMBL" id="JAUJYO010000010">
    <property type="protein sequence ID" value="KAK1306600.1"/>
    <property type="molecule type" value="Genomic_DNA"/>
</dbReference>
<dbReference type="InterPro" id="IPR025799">
    <property type="entry name" value="Arg_MeTrfase"/>
</dbReference>
<dbReference type="InterPro" id="IPR029063">
    <property type="entry name" value="SAM-dependent_MTases_sf"/>
</dbReference>
<keyword evidence="2 7" id="KW-0489">Methyltransferase</keyword>
<evidence type="ECO:0000256" key="6">
    <source>
        <dbReference type="ARBA" id="ARBA00054608"/>
    </source>
</evidence>
<dbReference type="FunFam" id="2.70.160.11:FF:000017">
    <property type="entry name" value="Protein arginine N-methyltransferase 1.6"/>
    <property type="match status" value="1"/>
</dbReference>
<comment type="function">
    <text evidence="6">Arginine methyltransferase that can both catalyze the formation of omega-N monomethylarginine (MMA) and symmetrical dimethylarginine (sDMA).</text>
</comment>
<gene>
    <name evidence="9" type="primary">PRMT7</name>
    <name evidence="9" type="ORF">QJS10_CPA10g00881</name>
</gene>
<name>A0AAV9E146_ACOCL</name>
<dbReference type="AlphaFoldDB" id="A0AAV9E146"/>
<dbReference type="Proteomes" id="UP001180020">
    <property type="component" value="Unassembled WGS sequence"/>
</dbReference>
<comment type="caution">
    <text evidence="9">The sequence shown here is derived from an EMBL/GenBank/DDBJ whole genome shotgun (WGS) entry which is preliminary data.</text>
</comment>
<dbReference type="SUPFAM" id="SSF53335">
    <property type="entry name" value="S-adenosyl-L-methionine-dependent methyltransferases"/>
    <property type="match status" value="2"/>
</dbReference>
<evidence type="ECO:0000256" key="7">
    <source>
        <dbReference type="PROSITE-ProRule" id="PRU01015"/>
    </source>
</evidence>
<evidence type="ECO:0000256" key="2">
    <source>
        <dbReference type="ARBA" id="ARBA00022603"/>
    </source>
</evidence>
<dbReference type="CDD" id="cd02440">
    <property type="entry name" value="AdoMet_MTases"/>
    <property type="match status" value="1"/>
</dbReference>
<dbReference type="GO" id="GO:0032259">
    <property type="term" value="P:methylation"/>
    <property type="evidence" value="ECO:0007669"/>
    <property type="project" value="UniProtKB-KW"/>
</dbReference>
<organism evidence="9 10">
    <name type="scientific">Acorus calamus</name>
    <name type="common">Sweet flag</name>
    <dbReference type="NCBI Taxonomy" id="4465"/>
    <lineage>
        <taxon>Eukaryota</taxon>
        <taxon>Viridiplantae</taxon>
        <taxon>Streptophyta</taxon>
        <taxon>Embryophyta</taxon>
        <taxon>Tracheophyta</taxon>
        <taxon>Spermatophyta</taxon>
        <taxon>Magnoliopsida</taxon>
        <taxon>Liliopsida</taxon>
        <taxon>Acoraceae</taxon>
        <taxon>Acorus</taxon>
    </lineage>
</organism>
<keyword evidence="3 7" id="KW-0808">Transferase</keyword>
<dbReference type="InterPro" id="IPR055135">
    <property type="entry name" value="PRMT_dom"/>
</dbReference>
<dbReference type="Gene3D" id="2.70.160.11">
    <property type="entry name" value="Hnrnp arginine n-methyltransferase1"/>
    <property type="match status" value="2"/>
</dbReference>
<dbReference type="GO" id="GO:0016274">
    <property type="term" value="F:protein-arginine N-methyltransferase activity"/>
    <property type="evidence" value="ECO:0007669"/>
    <property type="project" value="InterPro"/>
</dbReference>
<keyword evidence="5" id="KW-0677">Repeat</keyword>
<evidence type="ECO:0000313" key="10">
    <source>
        <dbReference type="Proteomes" id="UP001180020"/>
    </source>
</evidence>
<proteinExistence type="predicted"/>
<feature type="domain" description="Protein arginine N-methyltransferase" evidence="8">
    <location>
        <begin position="600"/>
        <end position="676"/>
    </location>
</feature>
<reference evidence="9" key="1">
    <citation type="journal article" date="2023" name="Nat. Commun.">
        <title>Diploid and tetraploid genomes of Acorus and the evolution of monocots.</title>
        <authorList>
            <person name="Ma L."/>
            <person name="Liu K.W."/>
            <person name="Li Z."/>
            <person name="Hsiao Y.Y."/>
            <person name="Qi Y."/>
            <person name="Fu T."/>
            <person name="Tang G.D."/>
            <person name="Zhang D."/>
            <person name="Sun W.H."/>
            <person name="Liu D.K."/>
            <person name="Li Y."/>
            <person name="Chen G.Z."/>
            <person name="Liu X.D."/>
            <person name="Liao X.Y."/>
            <person name="Jiang Y.T."/>
            <person name="Yu X."/>
            <person name="Hao Y."/>
            <person name="Huang J."/>
            <person name="Zhao X.W."/>
            <person name="Ke S."/>
            <person name="Chen Y.Y."/>
            <person name="Wu W.L."/>
            <person name="Hsu J.L."/>
            <person name="Lin Y.F."/>
            <person name="Huang M.D."/>
            <person name="Li C.Y."/>
            <person name="Huang L."/>
            <person name="Wang Z.W."/>
            <person name="Zhao X."/>
            <person name="Zhong W.Y."/>
            <person name="Peng D.H."/>
            <person name="Ahmad S."/>
            <person name="Lan S."/>
            <person name="Zhang J.S."/>
            <person name="Tsai W.C."/>
            <person name="Van de Peer Y."/>
            <person name="Liu Z.J."/>
        </authorList>
    </citation>
    <scope>NUCLEOTIDE SEQUENCE</scope>
    <source>
        <strain evidence="9">CP</strain>
    </source>
</reference>
<evidence type="ECO:0000256" key="5">
    <source>
        <dbReference type="ARBA" id="ARBA00022737"/>
    </source>
</evidence>
<dbReference type="FunFam" id="2.70.160.11:FF:000013">
    <property type="entry name" value="Protein arginine N-methyltransferase 1.6"/>
    <property type="match status" value="1"/>
</dbReference>
<evidence type="ECO:0000313" key="9">
    <source>
        <dbReference type="EMBL" id="KAK1306600.1"/>
    </source>
</evidence>
<dbReference type="Pfam" id="PF22528">
    <property type="entry name" value="PRMT_C"/>
    <property type="match status" value="2"/>
</dbReference>
<evidence type="ECO:0000256" key="1">
    <source>
        <dbReference type="ARBA" id="ARBA00018773"/>
    </source>
</evidence>
<dbReference type="PROSITE" id="PS51678">
    <property type="entry name" value="SAM_MT_PRMT"/>
    <property type="match status" value="2"/>
</dbReference>
<accession>A0AAV9E146</accession>
<dbReference type="PANTHER" id="PTHR11006:SF4">
    <property type="entry name" value="PROTEIN ARGININE N-METHYLTRANSFERASE 7"/>
    <property type="match status" value="1"/>
</dbReference>
<evidence type="ECO:0000259" key="8">
    <source>
        <dbReference type="Pfam" id="PF22528"/>
    </source>
</evidence>
<sequence>MATREVAFQQRLDPLTGVSEWIVVDDGDSGVPEVENPKKSFLSSTSYLDMLNDSFRNRAFHEAIKKTIKCPCHVLDIGAGTGLLSMMAARAMDSIGPEEGTVSACESYLPMVKMMRRVLRMNGLDGRVRVFLGRSDELEEGRDLPSRADVLVSEILDSELLGEGLIPTLQHAHDKLLVENPQTVPHRATVYGQLVESTSLWKMHDLHSSEEEASDGVHLTPPGFEKIIGVKQQQHPMHCDALKDMIKPLSDPFKVFEFDFWKRPECHGETELQIKAYRNGRVHAIISWWVLQLDDEGTIFYSTAPQWISNNNNQGELTSAFGAKDWCDHWKPCIWFTPGAGLHVNEDELVQFQATHNDISISYNFNKVNLNSQPESFCTEGQLMLSPEKIANYGDKHWRFSMLTAAKNALQGKSSPLCVIVDDSVFLTIVSASLSQTSNVISTLPGLQGNGAKFLHSVADTNGFSMDRVKVLGRRVTCLTMDDMNRRKVDILFAEPFYRGYEGMLPWQNLRFWKERTLLDSMLSEDVTIMPCKGILKASAMSFPDLWRSRRFLKSVEGFNHSAVNEILGACGDLPPSLESPCLPYFIWQCGEIKELSEVFSVMEFDVLKPIHACSGKTNIRFSKPGVCHGFALWIDWVMDEKNLIVISTGPDSKYWKQGVKLLSQPVPVNADGSCSPGESCSSELEASFDPFTAELKITSSFS</sequence>
<feature type="domain" description="Protein arginine N-methyltransferase" evidence="8">
    <location>
        <begin position="247"/>
        <end position="366"/>
    </location>
</feature>
<dbReference type="PANTHER" id="PTHR11006">
    <property type="entry name" value="PROTEIN ARGININE N-METHYLTRANSFERASE"/>
    <property type="match status" value="1"/>
</dbReference>
<dbReference type="Gene3D" id="3.40.50.150">
    <property type="entry name" value="Vaccinia Virus protein VP39"/>
    <property type="match status" value="2"/>
</dbReference>
<reference evidence="9" key="2">
    <citation type="submission" date="2023-06" db="EMBL/GenBank/DDBJ databases">
        <authorList>
            <person name="Ma L."/>
            <person name="Liu K.-W."/>
            <person name="Li Z."/>
            <person name="Hsiao Y.-Y."/>
            <person name="Qi Y."/>
            <person name="Fu T."/>
            <person name="Tang G."/>
            <person name="Zhang D."/>
            <person name="Sun W.-H."/>
            <person name="Liu D.-K."/>
            <person name="Li Y."/>
            <person name="Chen G.-Z."/>
            <person name="Liu X.-D."/>
            <person name="Liao X.-Y."/>
            <person name="Jiang Y.-T."/>
            <person name="Yu X."/>
            <person name="Hao Y."/>
            <person name="Huang J."/>
            <person name="Zhao X.-W."/>
            <person name="Ke S."/>
            <person name="Chen Y.-Y."/>
            <person name="Wu W.-L."/>
            <person name="Hsu J.-L."/>
            <person name="Lin Y.-F."/>
            <person name="Huang M.-D."/>
            <person name="Li C.-Y."/>
            <person name="Huang L."/>
            <person name="Wang Z.-W."/>
            <person name="Zhao X."/>
            <person name="Zhong W.-Y."/>
            <person name="Peng D.-H."/>
            <person name="Ahmad S."/>
            <person name="Lan S."/>
            <person name="Zhang J.-S."/>
            <person name="Tsai W.-C."/>
            <person name="Van De Peer Y."/>
            <person name="Liu Z.-J."/>
        </authorList>
    </citation>
    <scope>NUCLEOTIDE SEQUENCE</scope>
    <source>
        <strain evidence="9">CP</strain>
        <tissue evidence="9">Leaves</tissue>
    </source>
</reference>
<dbReference type="FunFam" id="3.40.50.150:FF:000167">
    <property type="entry name" value="Protein arginine N-methyltransferase"/>
    <property type="match status" value="1"/>
</dbReference>
<keyword evidence="10" id="KW-1185">Reference proteome</keyword>
<dbReference type="FunFam" id="3.40.50.150:FF:000070">
    <property type="entry name" value="Protein arginine N-methyltransferase 7"/>
    <property type="match status" value="1"/>
</dbReference>
<keyword evidence="4 7" id="KW-0949">S-adenosyl-L-methionine</keyword>
<evidence type="ECO:0000256" key="4">
    <source>
        <dbReference type="ARBA" id="ARBA00022691"/>
    </source>
</evidence>
<evidence type="ECO:0000256" key="3">
    <source>
        <dbReference type="ARBA" id="ARBA00022679"/>
    </source>
</evidence>
<protein>
    <recommendedName>
        <fullName evidence="1">Protein arginine N-methyltransferase 7</fullName>
    </recommendedName>
</protein>
<dbReference type="GO" id="GO:0042054">
    <property type="term" value="F:histone methyltransferase activity"/>
    <property type="evidence" value="ECO:0007669"/>
    <property type="project" value="TreeGrafter"/>
</dbReference>